<sequence length="87" mass="9624">MEGFHVISGEGCPLIGSALDGYEVNGNNGKRCRPDGETGDLDGNRLNADEKNRWVIREEKLLVGLKVSGRAMQANEWFLPSFCARTR</sequence>
<protein>
    <submittedName>
        <fullName evidence="1">Uncharacterized protein</fullName>
    </submittedName>
</protein>
<gene>
    <name evidence="1" type="ORF">M378DRAFT_166334</name>
</gene>
<evidence type="ECO:0000313" key="1">
    <source>
        <dbReference type="EMBL" id="KIL61855.1"/>
    </source>
</evidence>
<organism evidence="1 2">
    <name type="scientific">Amanita muscaria (strain Koide BX008)</name>
    <dbReference type="NCBI Taxonomy" id="946122"/>
    <lineage>
        <taxon>Eukaryota</taxon>
        <taxon>Fungi</taxon>
        <taxon>Dikarya</taxon>
        <taxon>Basidiomycota</taxon>
        <taxon>Agaricomycotina</taxon>
        <taxon>Agaricomycetes</taxon>
        <taxon>Agaricomycetidae</taxon>
        <taxon>Agaricales</taxon>
        <taxon>Pluteineae</taxon>
        <taxon>Amanitaceae</taxon>
        <taxon>Amanita</taxon>
    </lineage>
</organism>
<dbReference type="InParanoid" id="A0A0C2SFJ5"/>
<dbReference type="HOGENOM" id="CLU_2482876_0_0_1"/>
<dbReference type="AlphaFoldDB" id="A0A0C2SFJ5"/>
<evidence type="ECO:0000313" key="2">
    <source>
        <dbReference type="Proteomes" id="UP000054549"/>
    </source>
</evidence>
<accession>A0A0C2SFJ5</accession>
<dbReference type="Proteomes" id="UP000054549">
    <property type="component" value="Unassembled WGS sequence"/>
</dbReference>
<proteinExistence type="predicted"/>
<name>A0A0C2SFJ5_AMAMK</name>
<keyword evidence="2" id="KW-1185">Reference proteome</keyword>
<reference evidence="1 2" key="1">
    <citation type="submission" date="2014-04" db="EMBL/GenBank/DDBJ databases">
        <title>Evolutionary Origins and Diversification of the Mycorrhizal Mutualists.</title>
        <authorList>
            <consortium name="DOE Joint Genome Institute"/>
            <consortium name="Mycorrhizal Genomics Consortium"/>
            <person name="Kohler A."/>
            <person name="Kuo A."/>
            <person name="Nagy L.G."/>
            <person name="Floudas D."/>
            <person name="Copeland A."/>
            <person name="Barry K.W."/>
            <person name="Cichocki N."/>
            <person name="Veneault-Fourrey C."/>
            <person name="LaButti K."/>
            <person name="Lindquist E.A."/>
            <person name="Lipzen A."/>
            <person name="Lundell T."/>
            <person name="Morin E."/>
            <person name="Murat C."/>
            <person name="Riley R."/>
            <person name="Ohm R."/>
            <person name="Sun H."/>
            <person name="Tunlid A."/>
            <person name="Henrissat B."/>
            <person name="Grigoriev I.V."/>
            <person name="Hibbett D.S."/>
            <person name="Martin F."/>
        </authorList>
    </citation>
    <scope>NUCLEOTIDE SEQUENCE [LARGE SCALE GENOMIC DNA]</scope>
    <source>
        <strain evidence="1 2">Koide BX008</strain>
    </source>
</reference>
<dbReference type="EMBL" id="KN818278">
    <property type="protein sequence ID" value="KIL61855.1"/>
    <property type="molecule type" value="Genomic_DNA"/>
</dbReference>